<gene>
    <name evidence="1" type="ORF">AR686_07645</name>
</gene>
<sequence>MTELHLDLTLDKLNGPTKEHIKVHNYWAAVGLDRYHKDSKAEFEFTIDGKSTKNIVTWDSEFSKVTMKEDKDIANHGGVALAWFVMSVIMDYKYVEQTEIGDGVDYRFSKTEPDDDDLNFLDEEYHYVEISGILEENKSNTLVNRIKKKHEQINRGSKRDQSSSVVVTLFAKPTTVKETHK</sequence>
<dbReference type="RefSeq" id="WP_059136390.1">
    <property type="nucleotide sequence ID" value="NZ_LMAI01000004.1"/>
</dbReference>
<evidence type="ECO:0000313" key="2">
    <source>
        <dbReference type="Proteomes" id="UP000054388"/>
    </source>
</evidence>
<accession>A0A117KBT2</accession>
<organism evidence="1 2">
    <name type="scientific">Chryseobacterium aquaticum subsp. greenlandense</name>
    <dbReference type="NCBI Taxonomy" id="345663"/>
    <lineage>
        <taxon>Bacteria</taxon>
        <taxon>Pseudomonadati</taxon>
        <taxon>Bacteroidota</taxon>
        <taxon>Flavobacteriia</taxon>
        <taxon>Flavobacteriales</taxon>
        <taxon>Weeksellaceae</taxon>
        <taxon>Chryseobacterium group</taxon>
        <taxon>Chryseobacterium</taxon>
    </lineage>
</organism>
<reference evidence="1 2" key="1">
    <citation type="submission" date="2015-10" db="EMBL/GenBank/DDBJ databases">
        <title>Genome sequence of Chryseobacterium greenlandense.</title>
        <authorList>
            <person name="Newman J."/>
            <person name="Fischer K."/>
            <person name="Miller J."/>
        </authorList>
    </citation>
    <scope>NUCLEOTIDE SEQUENCE [LARGE SCALE GENOMIC DNA]</scope>
    <source>
        <strain evidence="1 2">UMB34</strain>
    </source>
</reference>
<protein>
    <submittedName>
        <fullName evidence="1">Uncharacterized protein</fullName>
    </submittedName>
</protein>
<name>A0A117KBT2_9FLAO</name>
<dbReference type="EMBL" id="LMAI01000004">
    <property type="protein sequence ID" value="KUJ56426.1"/>
    <property type="molecule type" value="Genomic_DNA"/>
</dbReference>
<evidence type="ECO:0000313" key="1">
    <source>
        <dbReference type="EMBL" id="KUJ56426.1"/>
    </source>
</evidence>
<comment type="caution">
    <text evidence="1">The sequence shown here is derived from an EMBL/GenBank/DDBJ whole genome shotgun (WGS) entry which is preliminary data.</text>
</comment>
<dbReference type="Proteomes" id="UP000054388">
    <property type="component" value="Unassembled WGS sequence"/>
</dbReference>
<proteinExistence type="predicted"/>
<dbReference type="AlphaFoldDB" id="A0A117KBT2"/>